<name>A0A8J4E7I7_9ACTN</name>
<evidence type="ECO:0000256" key="1">
    <source>
        <dbReference type="ARBA" id="ARBA00022741"/>
    </source>
</evidence>
<evidence type="ECO:0000259" key="3">
    <source>
        <dbReference type="PROSITE" id="PS50043"/>
    </source>
</evidence>
<dbReference type="AlphaFoldDB" id="A0A8J4E7I7"/>
<dbReference type="GO" id="GO:0006355">
    <property type="term" value="P:regulation of DNA-templated transcription"/>
    <property type="evidence" value="ECO:0007669"/>
    <property type="project" value="InterPro"/>
</dbReference>
<dbReference type="EMBL" id="BOPH01000001">
    <property type="protein sequence ID" value="GIJ65140.1"/>
    <property type="molecule type" value="Genomic_DNA"/>
</dbReference>
<accession>A0A8J4E7I7</accession>
<dbReference type="CDD" id="cd06170">
    <property type="entry name" value="LuxR_C_like"/>
    <property type="match status" value="1"/>
</dbReference>
<dbReference type="InterPro" id="IPR000792">
    <property type="entry name" value="Tscrpt_reg_LuxR_C"/>
</dbReference>
<dbReference type="SMART" id="SM00421">
    <property type="entry name" value="HTH_LUXR"/>
    <property type="match status" value="1"/>
</dbReference>
<dbReference type="PROSITE" id="PS50043">
    <property type="entry name" value="HTH_LUXR_2"/>
    <property type="match status" value="1"/>
</dbReference>
<dbReference type="InterPro" id="IPR011990">
    <property type="entry name" value="TPR-like_helical_dom_sf"/>
</dbReference>
<dbReference type="Pfam" id="PF13191">
    <property type="entry name" value="AAA_16"/>
    <property type="match status" value="1"/>
</dbReference>
<comment type="caution">
    <text evidence="4">The sequence shown here is derived from an EMBL/GenBank/DDBJ whole genome shotgun (WGS) entry which is preliminary data.</text>
</comment>
<dbReference type="GO" id="GO:0005737">
    <property type="term" value="C:cytoplasm"/>
    <property type="evidence" value="ECO:0007669"/>
    <property type="project" value="TreeGrafter"/>
</dbReference>
<dbReference type="InterPro" id="IPR041664">
    <property type="entry name" value="AAA_16"/>
</dbReference>
<dbReference type="PRINTS" id="PR00038">
    <property type="entry name" value="HTHLUXR"/>
</dbReference>
<dbReference type="PANTHER" id="PTHR16305">
    <property type="entry name" value="TESTICULAR SOLUBLE ADENYLYL CYCLASE"/>
    <property type="match status" value="1"/>
</dbReference>
<dbReference type="PANTHER" id="PTHR16305:SF28">
    <property type="entry name" value="GUANYLATE CYCLASE DOMAIN-CONTAINING PROTEIN"/>
    <property type="match status" value="1"/>
</dbReference>
<dbReference type="SUPFAM" id="SSF52540">
    <property type="entry name" value="P-loop containing nucleoside triphosphate hydrolases"/>
    <property type="match status" value="1"/>
</dbReference>
<dbReference type="SUPFAM" id="SSF46894">
    <property type="entry name" value="C-terminal effector domain of the bipartite response regulators"/>
    <property type="match status" value="1"/>
</dbReference>
<dbReference type="Gene3D" id="1.10.10.10">
    <property type="entry name" value="Winged helix-like DNA-binding domain superfamily/Winged helix DNA-binding domain"/>
    <property type="match status" value="1"/>
</dbReference>
<dbReference type="Pfam" id="PF00196">
    <property type="entry name" value="GerE"/>
    <property type="match status" value="1"/>
</dbReference>
<protein>
    <submittedName>
        <fullName evidence="4">LuxR family transcriptional regulator</fullName>
    </submittedName>
</protein>
<dbReference type="SUPFAM" id="SSF48452">
    <property type="entry name" value="TPR-like"/>
    <property type="match status" value="1"/>
</dbReference>
<gene>
    <name evidence="4" type="ORF">Voc01_000570</name>
</gene>
<feature type="domain" description="HTH luxR-type" evidence="3">
    <location>
        <begin position="807"/>
        <end position="872"/>
    </location>
</feature>
<dbReference type="GO" id="GO:0003677">
    <property type="term" value="F:DNA binding"/>
    <property type="evidence" value="ECO:0007669"/>
    <property type="project" value="InterPro"/>
</dbReference>
<organism evidence="4 5">
    <name type="scientific">Virgisporangium ochraceum</name>
    <dbReference type="NCBI Taxonomy" id="65505"/>
    <lineage>
        <taxon>Bacteria</taxon>
        <taxon>Bacillati</taxon>
        <taxon>Actinomycetota</taxon>
        <taxon>Actinomycetes</taxon>
        <taxon>Micromonosporales</taxon>
        <taxon>Micromonosporaceae</taxon>
        <taxon>Virgisporangium</taxon>
    </lineage>
</organism>
<dbReference type="Gene3D" id="1.25.40.10">
    <property type="entry name" value="Tetratricopeptide repeat domain"/>
    <property type="match status" value="1"/>
</dbReference>
<dbReference type="GO" id="GO:0004016">
    <property type="term" value="F:adenylate cyclase activity"/>
    <property type="evidence" value="ECO:0007669"/>
    <property type="project" value="TreeGrafter"/>
</dbReference>
<proteinExistence type="predicted"/>
<dbReference type="InterPro" id="IPR027417">
    <property type="entry name" value="P-loop_NTPase"/>
</dbReference>
<keyword evidence="1" id="KW-0547">Nucleotide-binding</keyword>
<evidence type="ECO:0000313" key="5">
    <source>
        <dbReference type="Proteomes" id="UP000635606"/>
    </source>
</evidence>
<dbReference type="GO" id="GO:0005524">
    <property type="term" value="F:ATP binding"/>
    <property type="evidence" value="ECO:0007669"/>
    <property type="project" value="UniProtKB-KW"/>
</dbReference>
<keyword evidence="2" id="KW-0067">ATP-binding</keyword>
<evidence type="ECO:0000256" key="2">
    <source>
        <dbReference type="ARBA" id="ARBA00022840"/>
    </source>
</evidence>
<reference evidence="4" key="1">
    <citation type="submission" date="2021-01" db="EMBL/GenBank/DDBJ databases">
        <title>Whole genome shotgun sequence of Virgisporangium ochraceum NBRC 16418.</title>
        <authorList>
            <person name="Komaki H."/>
            <person name="Tamura T."/>
        </authorList>
    </citation>
    <scope>NUCLEOTIDE SEQUENCE</scope>
    <source>
        <strain evidence="4">NBRC 16418</strain>
    </source>
</reference>
<evidence type="ECO:0000313" key="4">
    <source>
        <dbReference type="EMBL" id="GIJ65140.1"/>
    </source>
</evidence>
<dbReference type="PROSITE" id="PS00622">
    <property type="entry name" value="HTH_LUXR_1"/>
    <property type="match status" value="1"/>
</dbReference>
<keyword evidence="5" id="KW-1185">Reference proteome</keyword>
<dbReference type="Proteomes" id="UP000635606">
    <property type="component" value="Unassembled WGS sequence"/>
</dbReference>
<dbReference type="InterPro" id="IPR036388">
    <property type="entry name" value="WH-like_DNA-bd_sf"/>
</dbReference>
<dbReference type="Gene3D" id="3.40.50.300">
    <property type="entry name" value="P-loop containing nucleotide triphosphate hydrolases"/>
    <property type="match status" value="1"/>
</dbReference>
<sequence>MGAGICLCSGVESDHTIELFERSRHLDVLRGAFDSVRRGSGGSLILVSGEAGGGKTALVRRFCADLGTRGRVLWGACDPLFTPRPLGPVADIARLVGGELQELVDAGAKPYQVAASIMRVAQERRGTIVVLEDLHWADEATLDVVSLLGRRIGSVPALLIGTYRDDEFDRARPLRQVVGELRGAPSIRRLTAEPLSAETVSALAEPHGLDASELHRITAGNPFFVTEVLATRDGDIPRTVRDAVMARTARLSATATTVIEAVSIALPHAELWLLDALVPDAADGLERCLDSGILDMVPGAAVFRHELARLAVEESLSPHRRLALHRKALRALAGVADPARLAHHAEAAGDTDAVLRYAPAAAEKASSTGAHRQSAAQYERALRFAGGLPADARAALLEGRSHECYLTDRIDTAVETLEQAIALRHAIGDRRGEGAALSQLSRRLWCAARTDDADVAARAGMRLLEGLPPGRELALAYGIEAAGHLNAERLDEAVEWADRALELAGRLDDTEVTAYCLNILGTARILAGCPDGWEKLERSLALAERAGLDEDVGRAFIHAGWAMTRTRAYGHATWLDRGVRRCDDLGLEGWKLYVLAYRARARLDRGDWDDAAEDAALVLRSARSVPLLRILALTTLGLVGARRGDPDHGPLLDEALALTEGQDELQFHAPVAAARAEAAWLDGRCGAVDGLTRHALDSAVERQAHWIVGELAWLRRLAGVREPAPVAVGPYASQLTGDPAAAADAWTGLDCPYDAALARAASDDESDLRRALAEFQRLGARRTAGVVARRLRELGVRGLPRGPRAETMTNPARLTRRESEVLTLIRQGLSNAEIAARLYVAEKTVHHHVSAVLRKLGVGNRRHAVSEAARLGLPT</sequence>
<dbReference type="InterPro" id="IPR016032">
    <property type="entry name" value="Sig_transdc_resp-reg_C-effctor"/>
</dbReference>